<reference evidence="1" key="1">
    <citation type="journal article" date="2019" name="bioRxiv">
        <title>The Genome of the Zebra Mussel, Dreissena polymorpha: A Resource for Invasive Species Research.</title>
        <authorList>
            <person name="McCartney M.A."/>
            <person name="Auch B."/>
            <person name="Kono T."/>
            <person name="Mallez S."/>
            <person name="Zhang Y."/>
            <person name="Obille A."/>
            <person name="Becker A."/>
            <person name="Abrahante J.E."/>
            <person name="Garbe J."/>
            <person name="Badalamenti J.P."/>
            <person name="Herman A."/>
            <person name="Mangelson H."/>
            <person name="Liachko I."/>
            <person name="Sullivan S."/>
            <person name="Sone E.D."/>
            <person name="Koren S."/>
            <person name="Silverstein K.A.T."/>
            <person name="Beckman K.B."/>
            <person name="Gohl D.M."/>
        </authorList>
    </citation>
    <scope>NUCLEOTIDE SEQUENCE</scope>
    <source>
        <strain evidence="1">Duluth1</strain>
        <tissue evidence="1">Whole animal</tissue>
    </source>
</reference>
<accession>A0A9D4JGS3</accession>
<evidence type="ECO:0000313" key="2">
    <source>
        <dbReference type="Proteomes" id="UP000828390"/>
    </source>
</evidence>
<gene>
    <name evidence="1" type="ORF">DPMN_137865</name>
</gene>
<protein>
    <submittedName>
        <fullName evidence="1">Uncharacterized protein</fullName>
    </submittedName>
</protein>
<comment type="caution">
    <text evidence="1">The sequence shown here is derived from an EMBL/GenBank/DDBJ whole genome shotgun (WGS) entry which is preliminary data.</text>
</comment>
<proteinExistence type="predicted"/>
<name>A0A9D4JGS3_DREPO</name>
<keyword evidence="2" id="KW-1185">Reference proteome</keyword>
<dbReference type="EMBL" id="JAIWYP010000006">
    <property type="protein sequence ID" value="KAH3809494.1"/>
    <property type="molecule type" value="Genomic_DNA"/>
</dbReference>
<dbReference type="Proteomes" id="UP000828390">
    <property type="component" value="Unassembled WGS sequence"/>
</dbReference>
<dbReference type="AlphaFoldDB" id="A0A9D4JGS3"/>
<reference evidence="1" key="2">
    <citation type="submission" date="2020-11" db="EMBL/GenBank/DDBJ databases">
        <authorList>
            <person name="McCartney M.A."/>
            <person name="Auch B."/>
            <person name="Kono T."/>
            <person name="Mallez S."/>
            <person name="Becker A."/>
            <person name="Gohl D.M."/>
            <person name="Silverstein K.A.T."/>
            <person name="Koren S."/>
            <person name="Bechman K.B."/>
            <person name="Herman A."/>
            <person name="Abrahante J.E."/>
            <person name="Garbe J."/>
        </authorList>
    </citation>
    <scope>NUCLEOTIDE SEQUENCE</scope>
    <source>
        <strain evidence="1">Duluth1</strain>
        <tissue evidence="1">Whole animal</tissue>
    </source>
</reference>
<sequence>MLSDMPKFYSFNPANMSAVSEGWILHELQRHDINAPSIQIPATSQGTDDLLAEIRTTVEEN</sequence>
<evidence type="ECO:0000313" key="1">
    <source>
        <dbReference type="EMBL" id="KAH3809494.1"/>
    </source>
</evidence>
<organism evidence="1 2">
    <name type="scientific">Dreissena polymorpha</name>
    <name type="common">Zebra mussel</name>
    <name type="synonym">Mytilus polymorpha</name>
    <dbReference type="NCBI Taxonomy" id="45954"/>
    <lineage>
        <taxon>Eukaryota</taxon>
        <taxon>Metazoa</taxon>
        <taxon>Spiralia</taxon>
        <taxon>Lophotrochozoa</taxon>
        <taxon>Mollusca</taxon>
        <taxon>Bivalvia</taxon>
        <taxon>Autobranchia</taxon>
        <taxon>Heteroconchia</taxon>
        <taxon>Euheterodonta</taxon>
        <taxon>Imparidentia</taxon>
        <taxon>Neoheterodontei</taxon>
        <taxon>Myida</taxon>
        <taxon>Dreissenoidea</taxon>
        <taxon>Dreissenidae</taxon>
        <taxon>Dreissena</taxon>
    </lineage>
</organism>